<keyword evidence="2" id="KW-0489">Methyltransferase</keyword>
<feature type="domain" description="Methyltransferase type 11" evidence="1">
    <location>
        <begin position="52"/>
        <end position="151"/>
    </location>
</feature>
<dbReference type="Proteomes" id="UP001059950">
    <property type="component" value="Chromosome"/>
</dbReference>
<organism evidence="2 3">
    <name type="scientific">Amphritea atlantica</name>
    <dbReference type="NCBI Taxonomy" id="355243"/>
    <lineage>
        <taxon>Bacteria</taxon>
        <taxon>Pseudomonadati</taxon>
        <taxon>Pseudomonadota</taxon>
        <taxon>Gammaproteobacteria</taxon>
        <taxon>Oceanospirillales</taxon>
        <taxon>Oceanospirillaceae</taxon>
        <taxon>Amphritea</taxon>
    </lineage>
</organism>
<dbReference type="InterPro" id="IPR029063">
    <property type="entry name" value="SAM-dependent_MTases_sf"/>
</dbReference>
<keyword evidence="2" id="KW-0808">Transferase</keyword>
<dbReference type="SUPFAM" id="SSF53335">
    <property type="entry name" value="S-adenosyl-L-methionine-dependent methyltransferases"/>
    <property type="match status" value="1"/>
</dbReference>
<reference evidence="2" key="1">
    <citation type="submission" date="2021-04" db="EMBL/GenBank/DDBJ databases">
        <title>Oceanospirillales bacteria with DddD are important DMSP degraders in coastal seawater.</title>
        <authorList>
            <person name="Liu J."/>
        </authorList>
    </citation>
    <scope>NUCLEOTIDE SEQUENCE</scope>
    <source>
        <strain evidence="2">GY6</strain>
    </source>
</reference>
<accession>A0ABY5GX85</accession>
<evidence type="ECO:0000259" key="1">
    <source>
        <dbReference type="Pfam" id="PF08241"/>
    </source>
</evidence>
<dbReference type="InterPro" id="IPR013216">
    <property type="entry name" value="Methyltransf_11"/>
</dbReference>
<dbReference type="EMBL" id="CP073344">
    <property type="protein sequence ID" value="UTW04621.1"/>
    <property type="molecule type" value="Genomic_DNA"/>
</dbReference>
<evidence type="ECO:0000313" key="3">
    <source>
        <dbReference type="Proteomes" id="UP001059950"/>
    </source>
</evidence>
<dbReference type="GO" id="GO:0008168">
    <property type="term" value="F:methyltransferase activity"/>
    <property type="evidence" value="ECO:0007669"/>
    <property type="project" value="UniProtKB-KW"/>
</dbReference>
<proteinExistence type="predicted"/>
<keyword evidence="3" id="KW-1185">Reference proteome</keyword>
<gene>
    <name evidence="2" type="ORF">KDX31_06345</name>
</gene>
<evidence type="ECO:0000313" key="2">
    <source>
        <dbReference type="EMBL" id="UTW04621.1"/>
    </source>
</evidence>
<dbReference type="Gene3D" id="3.40.50.150">
    <property type="entry name" value="Vaccinia Virus protein VP39"/>
    <property type="match status" value="1"/>
</dbReference>
<dbReference type="GO" id="GO:0032259">
    <property type="term" value="P:methylation"/>
    <property type="evidence" value="ECO:0007669"/>
    <property type="project" value="UniProtKB-KW"/>
</dbReference>
<dbReference type="Pfam" id="PF08241">
    <property type="entry name" value="Methyltransf_11"/>
    <property type="match status" value="1"/>
</dbReference>
<protein>
    <submittedName>
        <fullName evidence="2">Methyltransferase domain-containing protein</fullName>
    </submittedName>
</protein>
<name>A0ABY5GX85_9GAMM</name>
<sequence>MDKSQLRTVTAQLANPSGELGAEISIKMNDTNAFITARTIEALAPSSGDCIVEIGPGNGALSCGLVQTIGAEGRYLGIEISEEMAQVCEKMLRDISEARIDVHAGDCDTASVANASITGLMAVNVLYFVEDLDGLLARIRPWFKPHGRCVFGIRPARTLESLRFHDFGYHIRSPGEIIDAMQAQGFGEISMTHYDEGEGRLGDIAFPNGSIIIKASV</sequence>
<dbReference type="CDD" id="cd02440">
    <property type="entry name" value="AdoMet_MTases"/>
    <property type="match status" value="1"/>
</dbReference>